<proteinExistence type="predicted"/>
<feature type="domain" description="Ig-like" evidence="8">
    <location>
        <begin position="238"/>
        <end position="321"/>
    </location>
</feature>
<dbReference type="InterPro" id="IPR003598">
    <property type="entry name" value="Ig_sub2"/>
</dbReference>
<feature type="transmembrane region" description="Helical" evidence="6">
    <location>
        <begin position="1638"/>
        <end position="1660"/>
    </location>
</feature>
<keyword evidence="3 6" id="KW-1133">Transmembrane helix</keyword>
<dbReference type="Pfam" id="PF13895">
    <property type="entry name" value="Ig_2"/>
    <property type="match status" value="8"/>
</dbReference>
<dbReference type="InterPro" id="IPR007110">
    <property type="entry name" value="Ig-like_dom"/>
</dbReference>
<protein>
    <recommendedName>
        <fullName evidence="8">Ig-like domain-containing protein</fullName>
    </recommendedName>
</protein>
<feature type="signal peptide" evidence="7">
    <location>
        <begin position="1"/>
        <end position="19"/>
    </location>
</feature>
<evidence type="ECO:0000256" key="7">
    <source>
        <dbReference type="SAM" id="SignalP"/>
    </source>
</evidence>
<dbReference type="EMBL" id="JAHDVG010000484">
    <property type="protein sequence ID" value="KAH1170219.1"/>
    <property type="molecule type" value="Genomic_DNA"/>
</dbReference>
<gene>
    <name evidence="9" type="ORF">KIL84_001204</name>
</gene>
<dbReference type="GO" id="GO:0005770">
    <property type="term" value="C:late endosome"/>
    <property type="evidence" value="ECO:0007669"/>
    <property type="project" value="TreeGrafter"/>
</dbReference>
<dbReference type="CDD" id="cd00096">
    <property type="entry name" value="Ig"/>
    <property type="match status" value="8"/>
</dbReference>
<feature type="domain" description="Ig-like" evidence="8">
    <location>
        <begin position="1442"/>
        <end position="1523"/>
    </location>
</feature>
<feature type="domain" description="Ig-like" evidence="8">
    <location>
        <begin position="600"/>
        <end position="693"/>
    </location>
</feature>
<dbReference type="SMART" id="SM00406">
    <property type="entry name" value="IGv"/>
    <property type="match status" value="6"/>
</dbReference>
<feature type="domain" description="Ig-like" evidence="8">
    <location>
        <begin position="412"/>
        <end position="507"/>
    </location>
</feature>
<evidence type="ECO:0000256" key="3">
    <source>
        <dbReference type="ARBA" id="ARBA00022989"/>
    </source>
</evidence>
<evidence type="ECO:0000259" key="8">
    <source>
        <dbReference type="PROSITE" id="PS50835"/>
    </source>
</evidence>
<feature type="domain" description="Ig-like" evidence="8">
    <location>
        <begin position="1255"/>
        <end position="1337"/>
    </location>
</feature>
<keyword evidence="10" id="KW-1185">Reference proteome</keyword>
<dbReference type="PANTHER" id="PTHR47243">
    <property type="entry name" value="SIALOADHESIN"/>
    <property type="match status" value="1"/>
</dbReference>
<evidence type="ECO:0000256" key="5">
    <source>
        <dbReference type="ARBA" id="ARBA00023157"/>
    </source>
</evidence>
<evidence type="ECO:0000313" key="9">
    <source>
        <dbReference type="EMBL" id="KAH1170219.1"/>
    </source>
</evidence>
<reference evidence="9" key="1">
    <citation type="submission" date="2021-09" db="EMBL/GenBank/DDBJ databases">
        <title>The genome of Mauremys mutica provides insights into the evolution of semi-aquatic lifestyle.</title>
        <authorList>
            <person name="Gong S."/>
            <person name="Gao Y."/>
        </authorList>
    </citation>
    <scope>NUCLEOTIDE SEQUENCE</scope>
    <source>
        <strain evidence="9">MM-2020</strain>
        <tissue evidence="9">Muscle</tissue>
    </source>
</reference>
<dbReference type="Pfam" id="PF08205">
    <property type="entry name" value="C2-set_2"/>
    <property type="match status" value="1"/>
</dbReference>
<sequence>MPILFQLLFLASHAQQAFGSWGVSYPLSLHSVKDSCVLIPCTFSYPSTVTSTGSIVAIWYKDYDSQRIVIYHSATPSEVDGRFQGRTELLGDLAGHNCTLLLRGVRSEDSGKYNFRFEINQGDRWSDLRGVMVTVTDAPTSPAIAAPEDLREGMRVNFTCSSPYACPYDGTALQWRGYNALLSTVTGTVQLDTTGVLSQQTLVTSLSWQDHSKKLFCEVSVGSKQANGEIALRVKYSPKGAKVVIHPSTKNIRVGDAVSLTCSVNSTFPEVTTYKWYKGGTALRGSQQILTLQSVAREDYGPYHCEAENSVGTGVAEAVVLYVFSAVVSVNPSAEIQEGEMVTLTCAIPGEENQNLGYTWYKNNVWIKEGTARSLVFHEVTSSDTGYYSCKVQNDKGSEMSQAISLSVFYPPRGLAITLFQETQEGKLALIHCTVDSHPLSVLALYRNEALVATTSSHAAPSQRLSITASRNSLKLEIRNVLPEDDGRYQCTASNAYGNATAAKLFHAQMARVLISPSPEVREGDAVTLTCVATRSAEEGTSYTWYKNARWLKESSENTLVLPAASSRDAGAFQCKAQNKRGSSTSPAVTLRVLFPPRRPQMTSLLETQNGHLGIILCTTDSDPQSELALFRGDELVASTSGSRSLTGQRLSATPSYNSLKVEIREVVLEDEGTYVCSARNAYGNASTSMVFSAETARVIATPASEVQEGQRVNLTCHVSSNSSAVTNYSWYRNGQLLSEGLANSLVFQQVASADAGVYYCKATNNGRSRSSALVSLNVLYAPRNPRMTSFLEAEMGRLAIIRCVVDSNPPAQLSLYKGDKLVASTGSRTAAAQRIGITASPNSLRVEIRDITLEDEGNYHFTASNAYGTSSGRLYFRVQTARVLITPSTDVQEGNVVSLTCDVTGNAPEGAIYTWYKNSHWLQESSDSSLAFPHITSGDTGSYHCQAHNPEGTSSSISPAVSLHVSYPPREPQLTSFLETPDGQLGILQCTVDSDPQSEVSLFRGGELVASTMGSHPAAGQRVSVSSSHNSLKVEIQAVVMEDEGEYVCSASNAYGNATTSLNFTAETARVWISPSPDVHEGDAVNLTCAVDSDAPGMPHYTWYKNNIWFSEGPGRSLVFPKVNTADAASYHCTVKTQERVRSSSPGTLNVLYPPRNLWVKSFLETQDGKLAIIICAVDSNPQSELALHRADELVASGSSRGDGASRQRLRVSSSPNTLKLEIRSVTLEDEGTYVCSANNAIGEASTSVYFTIETVRVVIQPGPDVREGDHITLTCEDASARPSTIYTWYKNTKWLAEGPGSSLTIRGAAGTDAGSYSCTAHNDRGRRTSLPTTLRVLYAPRKPSLSSFLDAQDGRQAIIQCTVDSHPPSDIALYRGAERTPMASTQGSQGSSNQRLRVHVSHNSLKVEMKDVVLEDAGQYVCSANNTYGSATASVRFGVETVRIMIEPSQEIHEGVTVNVTCLVADWLGGETNYTWYKNSKWLQDGPVRSLHLDRVSSTDTGSYHCRAEGRRGSATSALVSLDVLYAPRNPSMNAFLENRNARVGLIRCTADSNPRAELALYREDQLVASSQGPRSAASQRVSVFPSYNTLRVEIWDVTSADSAEYTCVASNALGNVTATSYFSAQTLADLRLYKILAGMFIAALGAIVLAVAVVLLWPRIMKLVKPLKDESSMELTGTRDQSQVDDTSLTSS</sequence>
<dbReference type="InterPro" id="IPR013106">
    <property type="entry name" value="Ig_V-set"/>
</dbReference>
<dbReference type="PANTHER" id="PTHR47243:SF1">
    <property type="entry name" value="SIALOADHESIN"/>
    <property type="match status" value="1"/>
</dbReference>
<dbReference type="GO" id="GO:0005769">
    <property type="term" value="C:early endosome"/>
    <property type="evidence" value="ECO:0007669"/>
    <property type="project" value="TreeGrafter"/>
</dbReference>
<feature type="domain" description="Ig-like" evidence="8">
    <location>
        <begin position="325"/>
        <end position="407"/>
    </location>
</feature>
<evidence type="ECO:0000313" key="10">
    <source>
        <dbReference type="Proteomes" id="UP000827986"/>
    </source>
</evidence>
<evidence type="ECO:0000256" key="1">
    <source>
        <dbReference type="ARBA" id="ARBA00004167"/>
    </source>
</evidence>
<dbReference type="PROSITE" id="PS50835">
    <property type="entry name" value="IG_LIKE"/>
    <property type="match status" value="14"/>
</dbReference>
<accession>A0A9D4ATW2</accession>
<keyword evidence="2 6" id="KW-0812">Transmembrane</keyword>
<organism evidence="9 10">
    <name type="scientific">Mauremys mutica</name>
    <name type="common">yellowpond turtle</name>
    <dbReference type="NCBI Taxonomy" id="74926"/>
    <lineage>
        <taxon>Eukaryota</taxon>
        <taxon>Metazoa</taxon>
        <taxon>Chordata</taxon>
        <taxon>Craniata</taxon>
        <taxon>Vertebrata</taxon>
        <taxon>Euteleostomi</taxon>
        <taxon>Archelosauria</taxon>
        <taxon>Testudinata</taxon>
        <taxon>Testudines</taxon>
        <taxon>Cryptodira</taxon>
        <taxon>Durocryptodira</taxon>
        <taxon>Testudinoidea</taxon>
        <taxon>Geoemydidae</taxon>
        <taxon>Geoemydinae</taxon>
        <taxon>Mauremys</taxon>
    </lineage>
</organism>
<dbReference type="GO" id="GO:0046790">
    <property type="term" value="F:virion binding"/>
    <property type="evidence" value="ECO:0007669"/>
    <property type="project" value="TreeGrafter"/>
</dbReference>
<dbReference type="InterPro" id="IPR036179">
    <property type="entry name" value="Ig-like_dom_sf"/>
</dbReference>
<feature type="domain" description="Ig-like" evidence="8">
    <location>
        <begin position="1345"/>
        <end position="1440"/>
    </location>
</feature>
<dbReference type="SMART" id="SM00408">
    <property type="entry name" value="IGc2"/>
    <property type="match status" value="15"/>
</dbReference>
<feature type="chain" id="PRO_5038877062" description="Ig-like domain-containing protein" evidence="7">
    <location>
        <begin position="20"/>
        <end position="1695"/>
    </location>
</feature>
<dbReference type="Gene3D" id="2.60.40.10">
    <property type="entry name" value="Immunoglobulins"/>
    <property type="match status" value="17"/>
</dbReference>
<feature type="domain" description="Ig-like" evidence="8">
    <location>
        <begin position="511"/>
        <end position="590"/>
    </location>
</feature>
<dbReference type="InterPro" id="IPR013783">
    <property type="entry name" value="Ig-like_fold"/>
</dbReference>
<dbReference type="SUPFAM" id="SSF48726">
    <property type="entry name" value="Immunoglobulin"/>
    <property type="match status" value="17"/>
</dbReference>
<comment type="subcellular location">
    <subcellularLocation>
        <location evidence="1">Membrane</location>
        <topology evidence="1">Single-pass membrane protein</topology>
    </subcellularLocation>
</comment>
<feature type="domain" description="Ig-like" evidence="8">
    <location>
        <begin position="1533"/>
        <end position="1626"/>
    </location>
</feature>
<dbReference type="Pfam" id="PF07686">
    <property type="entry name" value="V-set"/>
    <property type="match status" value="1"/>
</dbReference>
<keyword evidence="7" id="KW-0732">Signal</keyword>
<feature type="domain" description="Ig-like" evidence="8">
    <location>
        <begin position="697"/>
        <end position="776"/>
    </location>
</feature>
<dbReference type="OrthoDB" id="10039395at2759"/>
<dbReference type="InterPro" id="IPR013098">
    <property type="entry name" value="Ig_I-set"/>
</dbReference>
<keyword evidence="5" id="KW-1015">Disulfide bond</keyword>
<evidence type="ECO:0000256" key="6">
    <source>
        <dbReference type="SAM" id="Phobius"/>
    </source>
</evidence>
<feature type="domain" description="Ig-like" evidence="8">
    <location>
        <begin position="1070"/>
        <end position="1151"/>
    </location>
</feature>
<feature type="domain" description="Ig-like" evidence="8">
    <location>
        <begin position="882"/>
        <end position="963"/>
    </location>
</feature>
<dbReference type="InterPro" id="IPR013162">
    <property type="entry name" value="CD80_C2-set"/>
</dbReference>
<dbReference type="SMART" id="SM00409">
    <property type="entry name" value="IG"/>
    <property type="match status" value="17"/>
</dbReference>
<feature type="domain" description="Ig-like" evidence="8">
    <location>
        <begin position="973"/>
        <end position="1066"/>
    </location>
</feature>
<dbReference type="Pfam" id="PF07679">
    <property type="entry name" value="I-set"/>
    <property type="match status" value="5"/>
</dbReference>
<evidence type="ECO:0000256" key="4">
    <source>
        <dbReference type="ARBA" id="ARBA00023136"/>
    </source>
</evidence>
<dbReference type="InterPro" id="IPR003599">
    <property type="entry name" value="Ig_sub"/>
</dbReference>
<dbReference type="Proteomes" id="UP000827986">
    <property type="component" value="Unassembled WGS sequence"/>
</dbReference>
<evidence type="ECO:0000256" key="2">
    <source>
        <dbReference type="ARBA" id="ARBA00022692"/>
    </source>
</evidence>
<dbReference type="GO" id="GO:0005886">
    <property type="term" value="C:plasma membrane"/>
    <property type="evidence" value="ECO:0007669"/>
    <property type="project" value="TreeGrafter"/>
</dbReference>
<dbReference type="GO" id="GO:0075512">
    <property type="term" value="P:clathrin-dependent endocytosis of virus by host cell"/>
    <property type="evidence" value="ECO:0007669"/>
    <property type="project" value="TreeGrafter"/>
</dbReference>
<comment type="caution">
    <text evidence="9">The sequence shown here is derived from an EMBL/GenBank/DDBJ whole genome shotgun (WGS) entry which is preliminary data.</text>
</comment>
<dbReference type="FunFam" id="2.60.40.10:FF:000921">
    <property type="entry name" value="sialoadhesin isoform X1"/>
    <property type="match status" value="4"/>
</dbReference>
<keyword evidence="4 6" id="KW-0472">Membrane</keyword>
<feature type="domain" description="Ig-like" evidence="8">
    <location>
        <begin position="1156"/>
        <end position="1253"/>
    </location>
</feature>
<name>A0A9D4ATW2_9SAUR</name>